<dbReference type="PANTHER" id="PTHR37610">
    <property type="entry name" value="CCHC-TYPE DOMAIN-CONTAINING PROTEIN"/>
    <property type="match status" value="1"/>
</dbReference>
<organism evidence="2 3">
    <name type="scientific">Vitis vinifera</name>
    <name type="common">Grape</name>
    <dbReference type="NCBI Taxonomy" id="29760"/>
    <lineage>
        <taxon>Eukaryota</taxon>
        <taxon>Viridiplantae</taxon>
        <taxon>Streptophyta</taxon>
        <taxon>Embryophyta</taxon>
        <taxon>Tracheophyta</taxon>
        <taxon>Spermatophyta</taxon>
        <taxon>Magnoliopsida</taxon>
        <taxon>eudicotyledons</taxon>
        <taxon>Gunneridae</taxon>
        <taxon>Pentapetalae</taxon>
        <taxon>rosids</taxon>
        <taxon>Vitales</taxon>
        <taxon>Vitaceae</taxon>
        <taxon>Viteae</taxon>
        <taxon>Vitis</taxon>
    </lineage>
</organism>
<sequence length="270" mass="30668">MLEVAETTTTTIRRDCSISTSWGIANIQAGYRLDGKNDLKWSQLVRTVLKGKWKISHLMGTGPKPGDPRFEAWDEKDSMIMAWLWNFMTPEISDTCMFLATAKDIGTHPTNVFKARDTLKYMRLRMIKTKRRKDATVLKDFIEQDRVYDFLVGLNLEFDQVRIQILGKQEVPCFNEVVALIRGEECRRSVMLKHLARPQAHMAEQPKTEENSTTGGFNSEEMEKLRSLLGSLDKPIGTCSLALSGFGDIDITPTLILKNVLHEQGSGRKD</sequence>
<comment type="caution">
    <text evidence="2">The sequence shown here is derived from an EMBL/GenBank/DDBJ whole genome shotgun (WGS) entry which is preliminary data.</text>
</comment>
<name>A0A438KFI7_VITVI</name>
<evidence type="ECO:0008006" key="4">
    <source>
        <dbReference type="Google" id="ProtNLM"/>
    </source>
</evidence>
<dbReference type="AlphaFoldDB" id="A0A438KFI7"/>
<evidence type="ECO:0000313" key="2">
    <source>
        <dbReference type="EMBL" id="RVX19958.1"/>
    </source>
</evidence>
<protein>
    <recommendedName>
        <fullName evidence="4">Retrovirus-related Pol polyprotein from transposon TNT 1-94</fullName>
    </recommendedName>
</protein>
<dbReference type="PANTHER" id="PTHR37610:SF92">
    <property type="entry name" value="RETROTRANSPOSON COPIA-LIKE N-TERMINAL DOMAIN-CONTAINING PROTEIN"/>
    <property type="match status" value="1"/>
</dbReference>
<accession>A0A438KFI7</accession>
<evidence type="ECO:0000313" key="3">
    <source>
        <dbReference type="Proteomes" id="UP000288805"/>
    </source>
</evidence>
<reference evidence="2 3" key="1">
    <citation type="journal article" date="2018" name="PLoS Genet.">
        <title>Population sequencing reveals clonal diversity and ancestral inbreeding in the grapevine cultivar Chardonnay.</title>
        <authorList>
            <person name="Roach M.J."/>
            <person name="Johnson D.L."/>
            <person name="Bohlmann J."/>
            <person name="van Vuuren H.J."/>
            <person name="Jones S.J."/>
            <person name="Pretorius I.S."/>
            <person name="Schmidt S.A."/>
            <person name="Borneman A.R."/>
        </authorList>
    </citation>
    <scope>NUCLEOTIDE SEQUENCE [LARGE SCALE GENOMIC DNA]</scope>
    <source>
        <strain evidence="3">cv. Chardonnay</strain>
        <tissue evidence="2">Leaf</tissue>
    </source>
</reference>
<dbReference type="EMBL" id="QGNW01000007">
    <property type="protein sequence ID" value="RVX19958.1"/>
    <property type="molecule type" value="Genomic_DNA"/>
</dbReference>
<feature type="region of interest" description="Disordered" evidence="1">
    <location>
        <begin position="197"/>
        <end position="219"/>
    </location>
</feature>
<proteinExistence type="predicted"/>
<dbReference type="Proteomes" id="UP000288805">
    <property type="component" value="Unassembled WGS sequence"/>
</dbReference>
<evidence type="ECO:0000256" key="1">
    <source>
        <dbReference type="SAM" id="MobiDB-lite"/>
    </source>
</evidence>
<gene>
    <name evidence="2" type="ORF">CK203_004632</name>
</gene>